<evidence type="ECO:0000313" key="5">
    <source>
        <dbReference type="EMBL" id="MYD89631.1"/>
    </source>
</evidence>
<dbReference type="SUPFAM" id="SSF53850">
    <property type="entry name" value="Periplasmic binding protein-like II"/>
    <property type="match status" value="1"/>
</dbReference>
<dbReference type="InterPro" id="IPR039424">
    <property type="entry name" value="SBP_5"/>
</dbReference>
<dbReference type="PIRSF" id="PIRSF002741">
    <property type="entry name" value="MppA"/>
    <property type="match status" value="1"/>
</dbReference>
<gene>
    <name evidence="5" type="ORF">F4Y08_04715</name>
</gene>
<keyword evidence="2" id="KW-0813">Transport</keyword>
<dbReference type="PANTHER" id="PTHR30290:SF9">
    <property type="entry name" value="OLIGOPEPTIDE-BINDING PROTEIN APPA"/>
    <property type="match status" value="1"/>
</dbReference>
<organism evidence="5">
    <name type="scientific">Caldilineaceae bacterium SB0662_bin_9</name>
    <dbReference type="NCBI Taxonomy" id="2605258"/>
    <lineage>
        <taxon>Bacteria</taxon>
        <taxon>Bacillati</taxon>
        <taxon>Chloroflexota</taxon>
        <taxon>Caldilineae</taxon>
        <taxon>Caldilineales</taxon>
        <taxon>Caldilineaceae</taxon>
    </lineage>
</organism>
<feature type="domain" description="Solute-binding protein family 5" evidence="4">
    <location>
        <begin position="45"/>
        <end position="363"/>
    </location>
</feature>
<dbReference type="InterPro" id="IPR030678">
    <property type="entry name" value="Peptide/Ni-bd"/>
</dbReference>
<dbReference type="InterPro" id="IPR000914">
    <property type="entry name" value="SBP_5_dom"/>
</dbReference>
<evidence type="ECO:0000256" key="2">
    <source>
        <dbReference type="ARBA" id="ARBA00022448"/>
    </source>
</evidence>
<dbReference type="CDD" id="cd00995">
    <property type="entry name" value="PBP2_NikA_DppA_OppA_like"/>
    <property type="match status" value="1"/>
</dbReference>
<dbReference type="GO" id="GO:0042597">
    <property type="term" value="C:periplasmic space"/>
    <property type="evidence" value="ECO:0007669"/>
    <property type="project" value="UniProtKB-ARBA"/>
</dbReference>
<evidence type="ECO:0000256" key="3">
    <source>
        <dbReference type="ARBA" id="ARBA00022729"/>
    </source>
</evidence>
<dbReference type="Pfam" id="PF00496">
    <property type="entry name" value="SBP_bac_5"/>
    <property type="match status" value="1"/>
</dbReference>
<evidence type="ECO:0000259" key="4">
    <source>
        <dbReference type="Pfam" id="PF00496"/>
    </source>
</evidence>
<dbReference type="GO" id="GO:0043190">
    <property type="term" value="C:ATP-binding cassette (ABC) transporter complex"/>
    <property type="evidence" value="ECO:0007669"/>
    <property type="project" value="InterPro"/>
</dbReference>
<dbReference type="Gene3D" id="3.90.76.10">
    <property type="entry name" value="Dipeptide-binding Protein, Domain 1"/>
    <property type="match status" value="1"/>
</dbReference>
<dbReference type="EMBL" id="VXPY01000030">
    <property type="protein sequence ID" value="MYD89631.1"/>
    <property type="molecule type" value="Genomic_DNA"/>
</dbReference>
<dbReference type="PANTHER" id="PTHR30290">
    <property type="entry name" value="PERIPLASMIC BINDING COMPONENT OF ABC TRANSPORTER"/>
    <property type="match status" value="1"/>
</dbReference>
<reference evidence="5" key="1">
    <citation type="submission" date="2019-09" db="EMBL/GenBank/DDBJ databases">
        <title>Characterisation of the sponge microbiome using genome-centric metagenomics.</title>
        <authorList>
            <person name="Engelberts J.P."/>
            <person name="Robbins S.J."/>
            <person name="De Goeij J.M."/>
            <person name="Aranda M."/>
            <person name="Bell S.C."/>
            <person name="Webster N.S."/>
        </authorList>
    </citation>
    <scope>NUCLEOTIDE SEQUENCE</scope>
    <source>
        <strain evidence="5">SB0662_bin_9</strain>
    </source>
</reference>
<keyword evidence="3" id="KW-0732">Signal</keyword>
<comment type="similarity">
    <text evidence="1">Belongs to the bacterial solute-binding protein 5 family.</text>
</comment>
<sequence length="473" mass="51876">MANGLVILQSQVGLTDPHVVNDNADSLNILNNLFEPLVQRTRDGFRPCLARSWHVGEDARTWEFALRAGVKFHDGTTLTAEDVVASLERARSPDVGGVLGTEGLFHGYLGAAVIAIVDRHAVRLVTAEPMADVLDLIASIPILPAAAMGAVLENPVGSGPYRLHDDAGRTVTMVAHGDHWQSRPPAFDRLAWKVESNPAQRLRQLQLGEADIVTGVSHEMGLCMEADERTRLRTAPSNVCTVFMCNLLQGVCTDTRVRQALNYGFDQSLLIDRVTHGSALPLAGPLTVKHTGHDPAVAPYPHDPGKARALLAEAGWSQGMSLVLDVPLELPDEAVELASFLAQQYAHIGIETEIATHADRPVYAQQVKAKAIHDACCFDSSPISTFRALREKFHGGLKGPWWLGYGNESLDRNLNLAQATVDPDRRRQLYRSAYRTLHADAPWIYLYNQLDRWGLSPRLADWQPTVDGLIFIA</sequence>
<protein>
    <submittedName>
        <fullName evidence="5">ABC transporter substrate-binding protein</fullName>
    </submittedName>
</protein>
<comment type="caution">
    <text evidence="5">The sequence shown here is derived from an EMBL/GenBank/DDBJ whole genome shotgun (WGS) entry which is preliminary data.</text>
</comment>
<name>A0A6B1DR45_9CHLR</name>
<proteinExistence type="inferred from homology"/>
<dbReference type="AlphaFoldDB" id="A0A6B1DR45"/>
<evidence type="ECO:0000256" key="1">
    <source>
        <dbReference type="ARBA" id="ARBA00005695"/>
    </source>
</evidence>
<dbReference type="GO" id="GO:1904680">
    <property type="term" value="F:peptide transmembrane transporter activity"/>
    <property type="evidence" value="ECO:0007669"/>
    <property type="project" value="TreeGrafter"/>
</dbReference>
<accession>A0A6B1DR45</accession>
<dbReference type="Gene3D" id="3.10.105.10">
    <property type="entry name" value="Dipeptide-binding Protein, Domain 3"/>
    <property type="match status" value="1"/>
</dbReference>
<dbReference type="GO" id="GO:0015833">
    <property type="term" value="P:peptide transport"/>
    <property type="evidence" value="ECO:0007669"/>
    <property type="project" value="TreeGrafter"/>
</dbReference>
<dbReference type="Gene3D" id="3.40.190.10">
    <property type="entry name" value="Periplasmic binding protein-like II"/>
    <property type="match status" value="1"/>
</dbReference>